<keyword evidence="2" id="KW-1185">Reference proteome</keyword>
<evidence type="ECO:0008006" key="3">
    <source>
        <dbReference type="Google" id="ProtNLM"/>
    </source>
</evidence>
<reference evidence="1" key="1">
    <citation type="submission" date="2022-03" db="EMBL/GenBank/DDBJ databases">
        <title>The complete genome sequence of a Methyloterrigena soli.</title>
        <authorList>
            <person name="Zi Z."/>
        </authorList>
    </citation>
    <scope>NUCLEOTIDE SEQUENCE</scope>
    <source>
        <strain evidence="1">M48</strain>
    </source>
</reference>
<dbReference type="SUPFAM" id="SSF81301">
    <property type="entry name" value="Nucleotidyltransferase"/>
    <property type="match status" value="1"/>
</dbReference>
<organism evidence="1 2">
    <name type="scientific">Paradevosia shaoguanensis</name>
    <dbReference type="NCBI Taxonomy" id="1335043"/>
    <lineage>
        <taxon>Bacteria</taxon>
        <taxon>Pseudomonadati</taxon>
        <taxon>Pseudomonadota</taxon>
        <taxon>Alphaproteobacteria</taxon>
        <taxon>Hyphomicrobiales</taxon>
        <taxon>Devosiaceae</taxon>
        <taxon>Paradevosia</taxon>
    </lineage>
</organism>
<gene>
    <name evidence="1" type="ORF">ML536_21940</name>
</gene>
<dbReference type="Pfam" id="PF10706">
    <property type="entry name" value="Aminoglyc_resit"/>
    <property type="match status" value="1"/>
</dbReference>
<dbReference type="Gene3D" id="3.30.460.40">
    <property type="match status" value="1"/>
</dbReference>
<dbReference type="InterPro" id="IPR019646">
    <property type="entry name" value="Aminoglyc_AdlTrfase"/>
</dbReference>
<comment type="caution">
    <text evidence="1">The sequence shown here is derived from an EMBL/GenBank/DDBJ whole genome shotgun (WGS) entry which is preliminary data.</text>
</comment>
<dbReference type="AlphaFoldDB" id="A0AA41UDL3"/>
<protein>
    <recommendedName>
        <fullName evidence="3">Amino acid transporter</fullName>
    </recommendedName>
</protein>
<dbReference type="Proteomes" id="UP001156140">
    <property type="component" value="Unassembled WGS sequence"/>
</dbReference>
<proteinExistence type="predicted"/>
<evidence type="ECO:0000313" key="1">
    <source>
        <dbReference type="EMBL" id="MCI0129505.1"/>
    </source>
</evidence>
<dbReference type="InterPro" id="IPR043519">
    <property type="entry name" value="NT_sf"/>
</dbReference>
<accession>A0AA41UDL3</accession>
<dbReference type="EMBL" id="JALAZD010000005">
    <property type="protein sequence ID" value="MCI0129505.1"/>
    <property type="molecule type" value="Genomic_DNA"/>
</dbReference>
<evidence type="ECO:0000313" key="2">
    <source>
        <dbReference type="Proteomes" id="UP001156140"/>
    </source>
</evidence>
<sequence>MVAEHEKPWSPLAPDEVATLLRDAPFPWWIAGGYAIDHFVGRTTRPHGDIDVLLLHHDHEKLRRLTAGWDCWVADPPGRLRPWPLGENLAPQIHDIWCRPNPDAPWAIQFMLDDGTACHWQSRRNAAITRPLADLGARSETGIPYLAAEIQLFYKAKSPRPKDLLDFEAALPLLADEQREWLADAIRLAYGDGHAWLKKL</sequence>
<name>A0AA41UDL3_9HYPH</name>
<dbReference type="RefSeq" id="WP_281737363.1">
    <property type="nucleotide sequence ID" value="NZ_JAKETQ010000005.1"/>
</dbReference>